<dbReference type="Proteomes" id="UP001319861">
    <property type="component" value="Chromosome"/>
</dbReference>
<gene>
    <name evidence="2" type="ORF">SCMU_12420</name>
</gene>
<keyword evidence="1" id="KW-0812">Transmembrane</keyword>
<organism evidence="2 3">
    <name type="scientific">Sinomonas cyclohexanicum</name>
    <name type="common">Corynebacterium cyclohexanicum</name>
    <dbReference type="NCBI Taxonomy" id="322009"/>
    <lineage>
        <taxon>Bacteria</taxon>
        <taxon>Bacillati</taxon>
        <taxon>Actinomycetota</taxon>
        <taxon>Actinomycetes</taxon>
        <taxon>Micrococcales</taxon>
        <taxon>Micrococcaceae</taxon>
        <taxon>Sinomonas</taxon>
    </lineage>
</organism>
<keyword evidence="3" id="KW-1185">Reference proteome</keyword>
<sequence>MTDSPALAVRYGAPRQRLTKRTARILIVAALAVAIVVAGWLTYTSSVRSGVQSKDVGFSTPDAWHAEIDFQVTKDASATAVCAVHALSDDFAVVGFKEIEIGPDAGASGTTTTLHRVPLRTESAAVSGVVDSCWLKAS</sequence>
<keyword evidence="1" id="KW-0472">Membrane</keyword>
<protein>
    <recommendedName>
        <fullName evidence="4">DUF4307 domain-containing protein</fullName>
    </recommendedName>
</protein>
<dbReference type="InterPro" id="IPR025443">
    <property type="entry name" value="DUF4307"/>
</dbReference>
<evidence type="ECO:0000256" key="1">
    <source>
        <dbReference type="SAM" id="Phobius"/>
    </source>
</evidence>
<evidence type="ECO:0000313" key="3">
    <source>
        <dbReference type="Proteomes" id="UP001319861"/>
    </source>
</evidence>
<name>A0ABN6FGC0_SINCY</name>
<reference evidence="2 3" key="1">
    <citation type="journal article" date="2021" name="J. Biosci. Bioeng.">
        <title>Identification and characterization of a chc gene cluster responsible for the aromatization pathway of cyclohexanecarboxylate degradation in Sinomonas cyclohexanicum ATCC 51369.</title>
        <authorList>
            <person name="Yamamoto T."/>
            <person name="Hasegawa Y."/>
            <person name="Lau P.C.K."/>
            <person name="Iwaki H."/>
        </authorList>
    </citation>
    <scope>NUCLEOTIDE SEQUENCE [LARGE SCALE GENOMIC DNA]</scope>
    <source>
        <strain evidence="2 3">ATCC 51369</strain>
    </source>
</reference>
<dbReference type="RefSeq" id="WP_229232150.1">
    <property type="nucleotide sequence ID" value="NZ_AP024525.1"/>
</dbReference>
<evidence type="ECO:0008006" key="4">
    <source>
        <dbReference type="Google" id="ProtNLM"/>
    </source>
</evidence>
<feature type="transmembrane region" description="Helical" evidence="1">
    <location>
        <begin position="25"/>
        <end position="43"/>
    </location>
</feature>
<dbReference type="Pfam" id="PF14155">
    <property type="entry name" value="DUF4307"/>
    <property type="match status" value="1"/>
</dbReference>
<evidence type="ECO:0000313" key="2">
    <source>
        <dbReference type="EMBL" id="BCT75400.1"/>
    </source>
</evidence>
<keyword evidence="1" id="KW-1133">Transmembrane helix</keyword>
<dbReference type="EMBL" id="AP024525">
    <property type="protein sequence ID" value="BCT75400.1"/>
    <property type="molecule type" value="Genomic_DNA"/>
</dbReference>
<accession>A0ABN6FGC0</accession>
<proteinExistence type="predicted"/>